<feature type="compositionally biased region" description="Basic and acidic residues" evidence="1">
    <location>
        <begin position="55"/>
        <end position="67"/>
    </location>
</feature>
<reference evidence="3 4" key="1">
    <citation type="submission" date="2016-10" db="EMBL/GenBank/DDBJ databases">
        <title>The genome sequence of Colletotrichum fioriniae PJ7.</title>
        <authorList>
            <person name="Baroncelli R."/>
        </authorList>
    </citation>
    <scope>NUCLEOTIDE SEQUENCE [LARGE SCALE GENOMIC DNA]</scope>
    <source>
        <strain evidence="3 4">Tom-12</strain>
    </source>
</reference>
<comment type="caution">
    <text evidence="3">The sequence shown here is derived from an EMBL/GenBank/DDBJ whole genome shotgun (WGS) entry which is preliminary data.</text>
</comment>
<name>A0ABQ9QP92_9PEZI</name>
<accession>A0ABQ9QP92</accession>
<feature type="chain" id="PRO_5045278812" evidence="2">
    <location>
        <begin position="20"/>
        <end position="110"/>
    </location>
</feature>
<feature type="signal peptide" evidence="2">
    <location>
        <begin position="1"/>
        <end position="19"/>
    </location>
</feature>
<gene>
    <name evidence="3" type="ORF">CTAM01_14415</name>
</gene>
<proteinExistence type="predicted"/>
<keyword evidence="2" id="KW-0732">Signal</keyword>
<organism evidence="3 4">
    <name type="scientific">Colletotrichum tamarilloi</name>
    <dbReference type="NCBI Taxonomy" id="1209934"/>
    <lineage>
        <taxon>Eukaryota</taxon>
        <taxon>Fungi</taxon>
        <taxon>Dikarya</taxon>
        <taxon>Ascomycota</taxon>
        <taxon>Pezizomycotina</taxon>
        <taxon>Sordariomycetes</taxon>
        <taxon>Hypocreomycetidae</taxon>
        <taxon>Glomerellales</taxon>
        <taxon>Glomerellaceae</taxon>
        <taxon>Colletotrichum</taxon>
        <taxon>Colletotrichum acutatum species complex</taxon>
    </lineage>
</organism>
<sequence length="110" mass="11710">MRLQALLLASTIALGSVGAVVLSLPRNSAFALAALAPSVAFASPTQLLTRAAMSPREEGLKLEDRANRGPPGCGRDPATCQRDQASRWFNGGVYDLQGRRVSDRSTNRSK</sequence>
<evidence type="ECO:0000313" key="4">
    <source>
        <dbReference type="Proteomes" id="UP001227543"/>
    </source>
</evidence>
<evidence type="ECO:0000256" key="2">
    <source>
        <dbReference type="SAM" id="SignalP"/>
    </source>
</evidence>
<dbReference type="Proteomes" id="UP001227543">
    <property type="component" value="Unassembled WGS sequence"/>
</dbReference>
<evidence type="ECO:0000313" key="3">
    <source>
        <dbReference type="EMBL" id="KAK1480368.1"/>
    </source>
</evidence>
<dbReference type="GeneID" id="85414654"/>
<dbReference type="EMBL" id="MLFU01000122">
    <property type="protein sequence ID" value="KAK1480368.1"/>
    <property type="molecule type" value="Genomic_DNA"/>
</dbReference>
<evidence type="ECO:0000256" key="1">
    <source>
        <dbReference type="SAM" id="MobiDB-lite"/>
    </source>
</evidence>
<keyword evidence="4" id="KW-1185">Reference proteome</keyword>
<protein>
    <submittedName>
        <fullName evidence="3">Uncharacterized protein</fullName>
    </submittedName>
</protein>
<dbReference type="RefSeq" id="XP_060374984.1">
    <property type="nucleotide sequence ID" value="XM_060530416.1"/>
</dbReference>
<feature type="region of interest" description="Disordered" evidence="1">
    <location>
        <begin position="53"/>
        <end position="81"/>
    </location>
</feature>